<dbReference type="PANTHER" id="PTHR47505">
    <property type="entry name" value="DNA UTILIZATION PROTEIN YHGH"/>
    <property type="match status" value="1"/>
</dbReference>
<dbReference type="Proteomes" id="UP000663937">
    <property type="component" value="Chromosome"/>
</dbReference>
<protein>
    <submittedName>
        <fullName evidence="2">ComF family protein</fullName>
    </submittedName>
</protein>
<dbReference type="InterPro" id="IPR051910">
    <property type="entry name" value="ComF/GntX_DNA_util-trans"/>
</dbReference>
<dbReference type="PANTHER" id="PTHR47505:SF1">
    <property type="entry name" value="DNA UTILIZATION PROTEIN YHGH"/>
    <property type="match status" value="1"/>
</dbReference>
<dbReference type="SUPFAM" id="SSF53271">
    <property type="entry name" value="PRTase-like"/>
    <property type="match status" value="1"/>
</dbReference>
<dbReference type="AlphaFoldDB" id="A0A8A4ZH48"/>
<organism evidence="2 3">
    <name type="scientific">Pengzhenrongella sicca</name>
    <dbReference type="NCBI Taxonomy" id="2819238"/>
    <lineage>
        <taxon>Bacteria</taxon>
        <taxon>Bacillati</taxon>
        <taxon>Actinomycetota</taxon>
        <taxon>Actinomycetes</taxon>
        <taxon>Micrococcales</taxon>
        <taxon>Pengzhenrongella</taxon>
    </lineage>
</organism>
<reference evidence="2" key="1">
    <citation type="submission" date="2021-03" db="EMBL/GenBank/DDBJ databases">
        <title>Pengzhenrongella sicca gen. nov., sp. nov., a new member of suborder Micrococcineae isolated from High-Arctic tundra soil.</title>
        <authorList>
            <person name="Peng F."/>
        </authorList>
    </citation>
    <scope>NUCLEOTIDE SEQUENCE</scope>
    <source>
        <strain evidence="2">LRZ-2</strain>
    </source>
</reference>
<dbReference type="KEGG" id="psic:J4E96_04570"/>
<name>A0A8A4ZH48_9MICO</name>
<proteinExistence type="inferred from homology"/>
<dbReference type="InterPro" id="IPR029057">
    <property type="entry name" value="PRTase-like"/>
</dbReference>
<evidence type="ECO:0000256" key="1">
    <source>
        <dbReference type="ARBA" id="ARBA00008007"/>
    </source>
</evidence>
<accession>A0A8A4ZH48</accession>
<dbReference type="RefSeq" id="WP_227424611.1">
    <property type="nucleotide sequence ID" value="NZ_CP071868.1"/>
</dbReference>
<comment type="similarity">
    <text evidence="1">Belongs to the ComF/GntX family.</text>
</comment>
<keyword evidence="3" id="KW-1185">Reference proteome</keyword>
<dbReference type="InterPro" id="IPR000836">
    <property type="entry name" value="PRTase_dom"/>
</dbReference>
<gene>
    <name evidence="2" type="ORF">J4E96_04570</name>
</gene>
<evidence type="ECO:0000313" key="3">
    <source>
        <dbReference type="Proteomes" id="UP000663937"/>
    </source>
</evidence>
<evidence type="ECO:0000313" key="2">
    <source>
        <dbReference type="EMBL" id="QTE30283.1"/>
    </source>
</evidence>
<sequence>MEGARWPGELRAAVRDLGRLVLPVECAGCGAFDEPLCERCRALLAGPPVRCERSAPRLDRLDGRLPLPVWALAPYTSPVRELVVAWKDRGRVDLTAALGEALAAGTADVARALRALPATGPGPARLPVLVVPAPSAGAARRRRGVDLVGELAVAVARACTAVGVPAQAAAVLAQRRGARDQVGLGARARGGNLGDRVRWRTRAPLPAPGQPVLLVDDVLTTGATLAACERAVERAGARVVGALTLAVTPPPGGFGSAGPTAAGRP</sequence>
<dbReference type="CDD" id="cd06223">
    <property type="entry name" value="PRTases_typeI"/>
    <property type="match status" value="1"/>
</dbReference>
<dbReference type="Gene3D" id="3.40.50.2020">
    <property type="match status" value="1"/>
</dbReference>
<dbReference type="EMBL" id="CP071868">
    <property type="protein sequence ID" value="QTE30283.1"/>
    <property type="molecule type" value="Genomic_DNA"/>
</dbReference>